<keyword evidence="3" id="KW-0255">Endonuclease</keyword>
<dbReference type="STRING" id="1166073.SAMN05192530_103273"/>
<name>A0A1H0GRB9_9HYPH</name>
<keyword evidence="3" id="KW-0378">Hydrolase</keyword>
<evidence type="ECO:0000256" key="1">
    <source>
        <dbReference type="SAM" id="MobiDB-lite"/>
    </source>
</evidence>
<feature type="region of interest" description="Disordered" evidence="1">
    <location>
        <begin position="33"/>
        <end position="85"/>
    </location>
</feature>
<accession>A0A1H0GRB9</accession>
<dbReference type="EMBL" id="FNIT01000003">
    <property type="protein sequence ID" value="SDO09400.1"/>
    <property type="molecule type" value="Genomic_DNA"/>
</dbReference>
<feature type="signal peptide" evidence="2">
    <location>
        <begin position="1"/>
        <end position="23"/>
    </location>
</feature>
<feature type="chain" id="PRO_5011615512" evidence="2">
    <location>
        <begin position="24"/>
        <end position="229"/>
    </location>
</feature>
<dbReference type="InterPro" id="IPR035437">
    <property type="entry name" value="SNase_OB-fold_sf"/>
</dbReference>
<dbReference type="GO" id="GO:0004519">
    <property type="term" value="F:endonuclease activity"/>
    <property type="evidence" value="ECO:0007669"/>
    <property type="project" value="UniProtKB-KW"/>
</dbReference>
<feature type="compositionally biased region" description="Polar residues" evidence="1">
    <location>
        <begin position="41"/>
        <end position="60"/>
    </location>
</feature>
<dbReference type="AlphaFoldDB" id="A0A1H0GRB9"/>
<evidence type="ECO:0000313" key="3">
    <source>
        <dbReference type="EMBL" id="SDO09400.1"/>
    </source>
</evidence>
<dbReference type="Gene3D" id="2.40.50.90">
    <property type="match status" value="1"/>
</dbReference>
<evidence type="ECO:0000313" key="4">
    <source>
        <dbReference type="Proteomes" id="UP000198793"/>
    </source>
</evidence>
<organism evidence="3 4">
    <name type="scientific">Aureimonas jatrophae</name>
    <dbReference type="NCBI Taxonomy" id="1166073"/>
    <lineage>
        <taxon>Bacteria</taxon>
        <taxon>Pseudomonadati</taxon>
        <taxon>Pseudomonadota</taxon>
        <taxon>Alphaproteobacteria</taxon>
        <taxon>Hyphomicrobiales</taxon>
        <taxon>Aurantimonadaceae</taxon>
        <taxon>Aureimonas</taxon>
    </lineage>
</organism>
<evidence type="ECO:0000256" key="2">
    <source>
        <dbReference type="SAM" id="SignalP"/>
    </source>
</evidence>
<protein>
    <submittedName>
        <fullName evidence="3">Endonuclease YncB, thermonuclease family</fullName>
    </submittedName>
</protein>
<gene>
    <name evidence="3" type="ORF">SAMN05192530_103273</name>
</gene>
<keyword evidence="3" id="KW-0540">Nuclease</keyword>
<keyword evidence="4" id="KW-1185">Reference proteome</keyword>
<keyword evidence="2" id="KW-0732">Signal</keyword>
<dbReference type="Proteomes" id="UP000198793">
    <property type="component" value="Unassembled WGS sequence"/>
</dbReference>
<proteinExistence type="predicted"/>
<sequence length="229" mass="23897">MNELRISLGICACTVFLLAIAPAAPTLISASQPETVAADQPASSDTTRTVRPTSGTQEPTRSPLAGDGPRAPDPAPATMDNADVLTRGDSAPTVVAAAQAAPKLELFNRPVAVDAGTMKAGRTTLRIADIQPISPDARCSDGPQTWPCGIRARTAFRSWLRGRSVLCSVPADQNDTADLIVSCLAGEADIGEWLVANGWAAATSDGRYAELEAAARSTRKGIWAFEVGR</sequence>
<dbReference type="SUPFAM" id="SSF50199">
    <property type="entry name" value="Staphylococcal nuclease"/>
    <property type="match status" value="1"/>
</dbReference>
<reference evidence="3 4" key="1">
    <citation type="submission" date="2016-10" db="EMBL/GenBank/DDBJ databases">
        <authorList>
            <person name="de Groot N.N."/>
        </authorList>
    </citation>
    <scope>NUCLEOTIDE SEQUENCE [LARGE SCALE GENOMIC DNA]</scope>
    <source>
        <strain evidence="4">L7-484,KACC 16230,DSM 25025</strain>
    </source>
</reference>